<feature type="transmembrane region" description="Helical" evidence="6">
    <location>
        <begin position="379"/>
        <end position="396"/>
    </location>
</feature>
<reference evidence="7" key="1">
    <citation type="journal article" date="2012" name="Nature">
        <title>The tomato genome sequence provides insights into fleshy fruit evolution.</title>
        <authorList>
            <consortium name="Tomato Genome Consortium"/>
        </authorList>
    </citation>
    <scope>NUCLEOTIDE SEQUENCE [LARGE SCALE GENOMIC DNA]</scope>
    <source>
        <strain evidence="7">cv. Heinz 1706</strain>
    </source>
</reference>
<organism evidence="7">
    <name type="scientific">Solanum lycopersicum</name>
    <name type="common">Tomato</name>
    <name type="synonym">Lycopersicon esculentum</name>
    <dbReference type="NCBI Taxonomy" id="4081"/>
    <lineage>
        <taxon>Eukaryota</taxon>
        <taxon>Viridiplantae</taxon>
        <taxon>Streptophyta</taxon>
        <taxon>Embryophyta</taxon>
        <taxon>Tracheophyta</taxon>
        <taxon>Spermatophyta</taxon>
        <taxon>Magnoliopsida</taxon>
        <taxon>eudicotyledons</taxon>
        <taxon>Gunneridae</taxon>
        <taxon>Pentapetalae</taxon>
        <taxon>asterids</taxon>
        <taxon>lamiids</taxon>
        <taxon>Solanales</taxon>
        <taxon>Solanaceae</taxon>
        <taxon>Solanoideae</taxon>
        <taxon>Solaneae</taxon>
        <taxon>Solanum</taxon>
        <taxon>Solanum subgen. Lycopersicon</taxon>
    </lineage>
</organism>
<dbReference type="OMA" id="QIMQVIF"/>
<evidence type="ECO:0000256" key="2">
    <source>
        <dbReference type="ARBA" id="ARBA00008821"/>
    </source>
</evidence>
<keyword evidence="8" id="KW-1185">Reference proteome</keyword>
<evidence type="ECO:0000256" key="3">
    <source>
        <dbReference type="ARBA" id="ARBA00022692"/>
    </source>
</evidence>
<dbReference type="GO" id="GO:0022857">
    <property type="term" value="F:transmembrane transporter activity"/>
    <property type="evidence" value="ECO:0007669"/>
    <property type="project" value="InterPro"/>
</dbReference>
<feature type="transmembrane region" description="Helical" evidence="6">
    <location>
        <begin position="134"/>
        <end position="155"/>
    </location>
</feature>
<dbReference type="EnsemblPlants" id="Solyc01g106920.3.1">
    <property type="protein sequence ID" value="Solyc01g106920.3.1"/>
    <property type="gene ID" value="Solyc01g106920.3"/>
</dbReference>
<comment type="similarity">
    <text evidence="2">Belongs to the nucleobase:cation symporter-2 (NCS2) (TC 2.A.40) family.</text>
</comment>
<accession>A0A3Q7ERY7</accession>
<proteinExistence type="inferred from homology"/>
<keyword evidence="4 6" id="KW-1133">Transmembrane helix</keyword>
<evidence type="ECO:0000256" key="5">
    <source>
        <dbReference type="ARBA" id="ARBA00023136"/>
    </source>
</evidence>
<dbReference type="InterPro" id="IPR006043">
    <property type="entry name" value="NCS2"/>
</dbReference>
<dbReference type="Proteomes" id="UP000004994">
    <property type="component" value="Chromosome 1"/>
</dbReference>
<evidence type="ECO:0000256" key="1">
    <source>
        <dbReference type="ARBA" id="ARBA00004141"/>
    </source>
</evidence>
<dbReference type="PANTHER" id="PTHR11119">
    <property type="entry name" value="XANTHINE-URACIL / VITAMIN C PERMEASE FAMILY MEMBER"/>
    <property type="match status" value="1"/>
</dbReference>
<sequence length="562" mass="61902">MTVQAKDELVPHPVKDQLPGVDYCINSNPSWAEAVILGFQHYLVMLGTSVIIPTIIVPQMGGGNVEKAQVIQTLLFVAGVNTLLQSWFGTRLPVVIGGSFRFIIPAVFIALSNRYNAYLDPRERFKQSMRSMQGALMIASVIPALAGFLGVWRIVTRFLCPLSKAPLVLLVGIGLYEQGFPLLGECVEIGLPELVLLILLSQFIPHMWKLKLPIFERFAVLLSVGIVWAFAALLTVAGAYKNRPLQTQFSCRVDRSGLVSGASWIRFPYPLQWGIPNVDAGQVFMMMAAVFVSLVEPGVVDIALLKNLFLLFCQSTGGFIAAARYGSATFCPASVLSRGAGWLGLSTLINGLWGTPSGSTVSVENVGLLALTRVGSRRVIQISAVFMLFFSVLVMANKQENLELFLLQYLCQSLELYIVSCLPSCVFAILCLLDEAAAAGFDLLQFCNLNSYRTKFILGFSIYMGLSVPQYFKGYVITTGRGPVQSGSATFDQIMQVIFTSPATVAGVTAYFLDLTLARRHPLTRKDSGRHWWAKFKYYGRDPRSEEFYSLPYGLSKYFPSV</sequence>
<feature type="transmembrane region" description="Helical" evidence="6">
    <location>
        <begin position="94"/>
        <end position="113"/>
    </location>
</feature>
<evidence type="ECO:0000313" key="7">
    <source>
        <dbReference type="EnsemblPlants" id="Solyc01g106920.3.1"/>
    </source>
</evidence>
<dbReference type="Pfam" id="PF00860">
    <property type="entry name" value="Xan_ur_permease"/>
    <property type="match status" value="1"/>
</dbReference>
<comment type="subcellular location">
    <subcellularLocation>
        <location evidence="1">Membrane</location>
        <topology evidence="1">Multi-pass membrane protein</topology>
    </subcellularLocation>
</comment>
<dbReference type="STRING" id="4081.A0A3Q7ERY7"/>
<reference evidence="7" key="2">
    <citation type="submission" date="2019-01" db="UniProtKB">
        <authorList>
            <consortium name="EnsemblPlants"/>
        </authorList>
    </citation>
    <scope>IDENTIFICATION</scope>
    <source>
        <strain evidence="7">cv. Heinz 1706</strain>
    </source>
</reference>
<feature type="transmembrane region" description="Helical" evidence="6">
    <location>
        <begin position="220"/>
        <end position="240"/>
    </location>
</feature>
<evidence type="ECO:0000256" key="4">
    <source>
        <dbReference type="ARBA" id="ARBA00022989"/>
    </source>
</evidence>
<feature type="transmembrane region" description="Helical" evidence="6">
    <location>
        <begin position="456"/>
        <end position="473"/>
    </location>
</feature>
<feature type="transmembrane region" description="Helical" evidence="6">
    <location>
        <begin position="39"/>
        <end position="58"/>
    </location>
</feature>
<dbReference type="AlphaFoldDB" id="A0A3Q7ERY7"/>
<feature type="transmembrane region" description="Helical" evidence="6">
    <location>
        <begin position="416"/>
        <end position="444"/>
    </location>
</feature>
<feature type="transmembrane region" description="Helical" evidence="6">
    <location>
        <begin position="493"/>
        <end position="513"/>
    </location>
</feature>
<dbReference type="PaxDb" id="4081-Solyc01g106920.2.1"/>
<dbReference type="FunCoup" id="A0A3Q7ERY7">
    <property type="interactions" value="389"/>
</dbReference>
<protein>
    <submittedName>
        <fullName evidence="7">Uncharacterized protein</fullName>
    </submittedName>
</protein>
<dbReference type="Gramene" id="Solyc01g106920.3.1">
    <property type="protein sequence ID" value="Solyc01g106920.3.1"/>
    <property type="gene ID" value="Solyc01g106920.3"/>
</dbReference>
<keyword evidence="3 6" id="KW-0812">Transmembrane</keyword>
<evidence type="ECO:0000313" key="8">
    <source>
        <dbReference type="Proteomes" id="UP000004994"/>
    </source>
</evidence>
<dbReference type="GO" id="GO:0016020">
    <property type="term" value="C:membrane"/>
    <property type="evidence" value="ECO:0007669"/>
    <property type="project" value="UniProtKB-SubCell"/>
</dbReference>
<evidence type="ECO:0000256" key="6">
    <source>
        <dbReference type="SAM" id="Phobius"/>
    </source>
</evidence>
<name>A0A3Q7ERY7_SOLLC</name>
<dbReference type="InParanoid" id="A0A3Q7ERY7"/>
<keyword evidence="5 6" id="KW-0472">Membrane</keyword>